<dbReference type="AlphaFoldDB" id="A0A1Y1VID5"/>
<dbReference type="GO" id="GO:0016485">
    <property type="term" value="P:protein processing"/>
    <property type="evidence" value="ECO:0007669"/>
    <property type="project" value="TreeGrafter"/>
</dbReference>
<protein>
    <submittedName>
        <fullName evidence="3">Zincin</fullName>
    </submittedName>
</protein>
<dbReference type="GO" id="GO:0004222">
    <property type="term" value="F:metalloendopeptidase activity"/>
    <property type="evidence" value="ECO:0007669"/>
    <property type="project" value="InterPro"/>
</dbReference>
<comment type="caution">
    <text evidence="3">The sequence shown here is derived from an EMBL/GenBank/DDBJ whole genome shotgun (WGS) entry which is preliminary data.</text>
</comment>
<feature type="signal peptide" evidence="1">
    <location>
        <begin position="1"/>
        <end position="21"/>
    </location>
</feature>
<dbReference type="InterPro" id="IPR042089">
    <property type="entry name" value="Peptidase_M13_dom_2"/>
</dbReference>
<dbReference type="STRING" id="1754191.A0A1Y1VID5"/>
<dbReference type="GO" id="GO:0005886">
    <property type="term" value="C:plasma membrane"/>
    <property type="evidence" value="ECO:0007669"/>
    <property type="project" value="TreeGrafter"/>
</dbReference>
<dbReference type="Proteomes" id="UP000193719">
    <property type="component" value="Unassembled WGS sequence"/>
</dbReference>
<feature type="domain" description="Peptidase M13 N-terminal" evidence="2">
    <location>
        <begin position="100"/>
        <end position="540"/>
    </location>
</feature>
<dbReference type="EMBL" id="MCFH01000006">
    <property type="protein sequence ID" value="ORX57153.1"/>
    <property type="molecule type" value="Genomic_DNA"/>
</dbReference>
<evidence type="ECO:0000313" key="4">
    <source>
        <dbReference type="Proteomes" id="UP000193719"/>
    </source>
</evidence>
<dbReference type="Pfam" id="PF05649">
    <property type="entry name" value="Peptidase_M13_N"/>
    <property type="match status" value="1"/>
</dbReference>
<reference evidence="3 4" key="1">
    <citation type="submission" date="2016-08" db="EMBL/GenBank/DDBJ databases">
        <title>Genomes of anaerobic fungi encode conserved fungal cellulosomes for biomass hydrolysis.</title>
        <authorList>
            <consortium name="DOE Joint Genome Institute"/>
            <person name="Haitjema C.H."/>
            <person name="Gilmore S.P."/>
            <person name="Henske J.K."/>
            <person name="Solomon K.V."/>
            <person name="De Groot R."/>
            <person name="Kuo A."/>
            <person name="Mondo S.J."/>
            <person name="Salamov A.A."/>
            <person name="Labutti K."/>
            <person name="Zhao Z."/>
            <person name="Chiniquy J."/>
            <person name="Barry K."/>
            <person name="Brewer H.M."/>
            <person name="Purvine S.O."/>
            <person name="Wright A.T."/>
            <person name="Boxma B."/>
            <person name="Van Alen T."/>
            <person name="Hackstein J.H."/>
            <person name="Baker S.E."/>
            <person name="Grigoriev I.V."/>
            <person name="O'Malley M.A."/>
        </authorList>
    </citation>
    <scope>NUCLEOTIDE SEQUENCE [LARGE SCALE GENOMIC DNA]</scope>
    <source>
        <strain evidence="4">finn</strain>
    </source>
</reference>
<dbReference type="OrthoDB" id="6475849at2759"/>
<sequence>MNFKKISFILPLFCLNLKVFAGPVVGEVDLSSDNESDNEVFSVGEDIDLSGDGVKIVDIFSDDESTVTDIIDSTIEECSSEECIQTSKRILNKMDISINPCDDFYHFACGGWESKAISNEIDNKNEFEKLSEKVDNEIIEILKGEYKVDEKLSQEDQEYDEKNYKKVKDIFNFCMKSESNESYPNEHLKNFVKNLNITENLETLKERESLTKMMTKLQLNGVEPFIYFFPDRQPSISKNVIMTLYVSEEMTIHSYMHYLIKKAPKIIPLYKEFIKNIYTSIIGNRPDIDLVVDKIYETENKISEIFINNNFEDYEYLTLKQLNEKYTFINWDLYLNNIFEYYNLSTIINSDMLIYNPLPKLYEEINNVISELSADNLAYYFEWNAIYMDILDDYYSSDILEESDKFIELLSTINGEENELHVDGTYISQFNYNKSNSLVNTIKKKYSKTKSKPNNSYTEDENSDKDNICLNYIYKTLPLTVSKYYVSNYFDDNNKVIVKQMINNIKEAMIIRINKMEWLDEETKEYAMKKVSKMKESIGYFDDIMNPKKIYQEYENLNIDNKLDLIIKSKVLNYGSILKLFDDTISVYPYVNI</sequence>
<organism evidence="3 4">
    <name type="scientific">Piromyces finnis</name>
    <dbReference type="NCBI Taxonomy" id="1754191"/>
    <lineage>
        <taxon>Eukaryota</taxon>
        <taxon>Fungi</taxon>
        <taxon>Fungi incertae sedis</taxon>
        <taxon>Chytridiomycota</taxon>
        <taxon>Chytridiomycota incertae sedis</taxon>
        <taxon>Neocallimastigomycetes</taxon>
        <taxon>Neocallimastigales</taxon>
        <taxon>Neocallimastigaceae</taxon>
        <taxon>Piromyces</taxon>
    </lineage>
</organism>
<evidence type="ECO:0000256" key="1">
    <source>
        <dbReference type="SAM" id="SignalP"/>
    </source>
</evidence>
<gene>
    <name evidence="3" type="ORF">BCR36DRAFT_345052</name>
</gene>
<evidence type="ECO:0000313" key="3">
    <source>
        <dbReference type="EMBL" id="ORX57153.1"/>
    </source>
</evidence>
<feature type="chain" id="PRO_5013208794" evidence="1">
    <location>
        <begin position="22"/>
        <end position="593"/>
    </location>
</feature>
<reference evidence="3 4" key="2">
    <citation type="submission" date="2016-08" db="EMBL/GenBank/DDBJ databases">
        <title>Pervasive Adenine N6-methylation of Active Genes in Fungi.</title>
        <authorList>
            <consortium name="DOE Joint Genome Institute"/>
            <person name="Mondo S.J."/>
            <person name="Dannebaum R.O."/>
            <person name="Kuo R.C."/>
            <person name="Labutti K."/>
            <person name="Haridas S."/>
            <person name="Kuo A."/>
            <person name="Salamov A."/>
            <person name="Ahrendt S.R."/>
            <person name="Lipzen A."/>
            <person name="Sullivan W."/>
            <person name="Andreopoulos W.B."/>
            <person name="Clum A."/>
            <person name="Lindquist E."/>
            <person name="Daum C."/>
            <person name="Ramamoorthy G.K."/>
            <person name="Gryganskyi A."/>
            <person name="Culley D."/>
            <person name="Magnuson J.K."/>
            <person name="James T.Y."/>
            <person name="O'Malley M.A."/>
            <person name="Stajich J.E."/>
            <person name="Spatafora J.W."/>
            <person name="Visel A."/>
            <person name="Grigoriev I.V."/>
        </authorList>
    </citation>
    <scope>NUCLEOTIDE SEQUENCE [LARGE SCALE GENOMIC DNA]</scope>
    <source>
        <strain evidence="4">finn</strain>
    </source>
</reference>
<dbReference type="Gene3D" id="1.10.1380.10">
    <property type="entry name" value="Neutral endopeptidase , domain2"/>
    <property type="match status" value="1"/>
</dbReference>
<dbReference type="PROSITE" id="PS51885">
    <property type="entry name" value="NEPRILYSIN"/>
    <property type="match status" value="1"/>
</dbReference>
<dbReference type="SUPFAM" id="SSF55486">
    <property type="entry name" value="Metalloproteases ('zincins'), catalytic domain"/>
    <property type="match status" value="1"/>
</dbReference>
<dbReference type="InterPro" id="IPR008753">
    <property type="entry name" value="Peptidase_M13_N"/>
</dbReference>
<name>A0A1Y1VID5_9FUNG</name>
<dbReference type="InterPro" id="IPR000718">
    <property type="entry name" value="Peptidase_M13"/>
</dbReference>
<keyword evidence="1" id="KW-0732">Signal</keyword>
<evidence type="ECO:0000259" key="2">
    <source>
        <dbReference type="Pfam" id="PF05649"/>
    </source>
</evidence>
<keyword evidence="4" id="KW-1185">Reference proteome</keyword>
<proteinExistence type="predicted"/>
<accession>A0A1Y1VID5</accession>
<dbReference type="PANTHER" id="PTHR11733">
    <property type="entry name" value="ZINC METALLOPROTEASE FAMILY M13 NEPRILYSIN-RELATED"/>
    <property type="match status" value="1"/>
</dbReference>
<dbReference type="PANTHER" id="PTHR11733:SF232">
    <property type="entry name" value="NEPRILYSIN METALLOPEPTIDASE FAMILY"/>
    <property type="match status" value="1"/>
</dbReference>